<keyword evidence="2" id="KW-0722">Serine protease inhibitor</keyword>
<comment type="caution">
    <text evidence="6">The sequence shown here is derived from an EMBL/GenBank/DDBJ whole genome shotgun (WGS) entry which is preliminary data.</text>
</comment>
<accession>A0A4U5P0Z2</accession>
<dbReference type="CDD" id="cd19941">
    <property type="entry name" value="TIL"/>
    <property type="match status" value="2"/>
</dbReference>
<gene>
    <name evidence="6" type="ORF">L596_013708</name>
</gene>
<dbReference type="SUPFAM" id="SSF57567">
    <property type="entry name" value="Serine protease inhibitors"/>
    <property type="match status" value="2"/>
</dbReference>
<evidence type="ECO:0000256" key="4">
    <source>
        <dbReference type="SAM" id="SignalP"/>
    </source>
</evidence>
<keyword evidence="4" id="KW-0732">Signal</keyword>
<evidence type="ECO:0000313" key="7">
    <source>
        <dbReference type="Proteomes" id="UP000298663"/>
    </source>
</evidence>
<dbReference type="InterPro" id="IPR036084">
    <property type="entry name" value="Ser_inhib-like_sf"/>
</dbReference>
<evidence type="ECO:0000259" key="5">
    <source>
        <dbReference type="Pfam" id="PF01826"/>
    </source>
</evidence>
<name>A0A4U5P0Z2_STECR</name>
<dbReference type="AlphaFoldDB" id="A0A4U5P0Z2"/>
<feature type="signal peptide" evidence="4">
    <location>
        <begin position="1"/>
        <end position="15"/>
    </location>
</feature>
<reference evidence="6 7" key="2">
    <citation type="journal article" date="2019" name="G3 (Bethesda)">
        <title>Hybrid Assembly of the Genome of the Entomopathogenic Nematode Steinernema carpocapsae Identifies the X-Chromosome.</title>
        <authorList>
            <person name="Serra L."/>
            <person name="Macchietto M."/>
            <person name="Macias-Munoz A."/>
            <person name="McGill C.J."/>
            <person name="Rodriguez I.M."/>
            <person name="Rodriguez B."/>
            <person name="Murad R."/>
            <person name="Mortazavi A."/>
        </authorList>
    </citation>
    <scope>NUCLEOTIDE SEQUENCE [LARGE SCALE GENOMIC DNA]</scope>
    <source>
        <strain evidence="6 7">ALL</strain>
    </source>
</reference>
<protein>
    <recommendedName>
        <fullName evidence="5">TIL domain-containing protein</fullName>
    </recommendedName>
</protein>
<dbReference type="GO" id="GO:0004867">
    <property type="term" value="F:serine-type endopeptidase inhibitor activity"/>
    <property type="evidence" value="ECO:0007669"/>
    <property type="project" value="UniProtKB-KW"/>
</dbReference>
<reference evidence="6 7" key="1">
    <citation type="journal article" date="2015" name="Genome Biol.">
        <title>Comparative genomics of Steinernema reveals deeply conserved gene regulatory networks.</title>
        <authorList>
            <person name="Dillman A.R."/>
            <person name="Macchietto M."/>
            <person name="Porter C.F."/>
            <person name="Rogers A."/>
            <person name="Williams B."/>
            <person name="Antoshechkin I."/>
            <person name="Lee M.M."/>
            <person name="Goodwin Z."/>
            <person name="Lu X."/>
            <person name="Lewis E.E."/>
            <person name="Goodrich-Blair H."/>
            <person name="Stock S.P."/>
            <person name="Adams B.J."/>
            <person name="Sternberg P.W."/>
            <person name="Mortazavi A."/>
        </authorList>
    </citation>
    <scope>NUCLEOTIDE SEQUENCE [LARGE SCALE GENOMIC DNA]</scope>
    <source>
        <strain evidence="6 7">ALL</strain>
    </source>
</reference>
<sequence>MLCLLFLYLLSLTSAMDEPKCGKNEKYFGCGACDSTCEQEEVCTMECRTPGSCGCIVGYRRDTHKACVPAESCTKKLKCGENEEIYEHGACDGTCSHPHLACVLMRNPKPECGCKKGFVRDDHKKCIKIEDC</sequence>
<dbReference type="PANTHER" id="PTHR23259">
    <property type="entry name" value="RIDDLE"/>
    <property type="match status" value="1"/>
</dbReference>
<dbReference type="Proteomes" id="UP000298663">
    <property type="component" value="Unassembled WGS sequence"/>
</dbReference>
<dbReference type="Gene3D" id="2.10.25.10">
    <property type="entry name" value="Laminin"/>
    <property type="match status" value="2"/>
</dbReference>
<feature type="chain" id="PRO_5020244104" description="TIL domain-containing protein" evidence="4">
    <location>
        <begin position="16"/>
        <end position="132"/>
    </location>
</feature>
<feature type="domain" description="TIL" evidence="5">
    <location>
        <begin position="79"/>
        <end position="132"/>
    </location>
</feature>
<dbReference type="InterPro" id="IPR051368">
    <property type="entry name" value="SerProtInhib-TIL_Domain"/>
</dbReference>
<evidence type="ECO:0000256" key="1">
    <source>
        <dbReference type="ARBA" id="ARBA00022690"/>
    </source>
</evidence>
<proteinExistence type="predicted"/>
<dbReference type="PANTHER" id="PTHR23259:SF70">
    <property type="entry name" value="ACCESSORY GLAND PROTEIN ACP62F-RELATED"/>
    <property type="match status" value="1"/>
</dbReference>
<evidence type="ECO:0000256" key="3">
    <source>
        <dbReference type="ARBA" id="ARBA00023157"/>
    </source>
</evidence>
<organism evidence="6 7">
    <name type="scientific">Steinernema carpocapsae</name>
    <name type="common">Entomopathogenic nematode</name>
    <dbReference type="NCBI Taxonomy" id="34508"/>
    <lineage>
        <taxon>Eukaryota</taxon>
        <taxon>Metazoa</taxon>
        <taxon>Ecdysozoa</taxon>
        <taxon>Nematoda</taxon>
        <taxon>Chromadorea</taxon>
        <taxon>Rhabditida</taxon>
        <taxon>Tylenchina</taxon>
        <taxon>Panagrolaimomorpha</taxon>
        <taxon>Strongyloidoidea</taxon>
        <taxon>Steinernematidae</taxon>
        <taxon>Steinernema</taxon>
    </lineage>
</organism>
<dbReference type="InterPro" id="IPR002919">
    <property type="entry name" value="TIL_dom"/>
</dbReference>
<keyword evidence="7" id="KW-1185">Reference proteome</keyword>
<dbReference type="OrthoDB" id="5912264at2759"/>
<keyword evidence="3" id="KW-1015">Disulfide bond</keyword>
<dbReference type="EMBL" id="AZBU02000003">
    <property type="protein sequence ID" value="TKR89639.1"/>
    <property type="molecule type" value="Genomic_DNA"/>
</dbReference>
<dbReference type="Pfam" id="PF01826">
    <property type="entry name" value="TIL"/>
    <property type="match status" value="1"/>
</dbReference>
<evidence type="ECO:0000256" key="2">
    <source>
        <dbReference type="ARBA" id="ARBA00022900"/>
    </source>
</evidence>
<evidence type="ECO:0000313" key="6">
    <source>
        <dbReference type="EMBL" id="TKR89639.1"/>
    </source>
</evidence>
<keyword evidence="1" id="KW-0646">Protease inhibitor</keyword>